<organism evidence="2">
    <name type="scientific">uncultured Nocardioidaceae bacterium</name>
    <dbReference type="NCBI Taxonomy" id="253824"/>
    <lineage>
        <taxon>Bacteria</taxon>
        <taxon>Bacillati</taxon>
        <taxon>Actinomycetota</taxon>
        <taxon>Actinomycetes</taxon>
        <taxon>Propionibacteriales</taxon>
        <taxon>Nocardioidaceae</taxon>
        <taxon>environmental samples</taxon>
    </lineage>
</organism>
<dbReference type="InterPro" id="IPR016181">
    <property type="entry name" value="Acyl_CoA_acyltransferase"/>
</dbReference>
<dbReference type="SUPFAM" id="SSF55729">
    <property type="entry name" value="Acyl-CoA N-acyltransferases (Nat)"/>
    <property type="match status" value="1"/>
</dbReference>
<protein>
    <recommendedName>
        <fullName evidence="1">N-acetyltransferase domain-containing protein</fullName>
    </recommendedName>
</protein>
<dbReference type="InterPro" id="IPR051908">
    <property type="entry name" value="Ribosomal_N-acetyltransferase"/>
</dbReference>
<dbReference type="PROSITE" id="PS51186">
    <property type="entry name" value="GNAT"/>
    <property type="match status" value="1"/>
</dbReference>
<name>A0A6J4M9W9_9ACTN</name>
<dbReference type="Gene3D" id="3.40.630.30">
    <property type="match status" value="1"/>
</dbReference>
<dbReference type="GO" id="GO:0005737">
    <property type="term" value="C:cytoplasm"/>
    <property type="evidence" value="ECO:0007669"/>
    <property type="project" value="TreeGrafter"/>
</dbReference>
<dbReference type="PANTHER" id="PTHR43441:SF10">
    <property type="entry name" value="ACETYLTRANSFERASE"/>
    <property type="match status" value="1"/>
</dbReference>
<accession>A0A6J4M9W9</accession>
<gene>
    <name evidence="2" type="ORF">AVDCRST_MAG24-1871</name>
</gene>
<proteinExistence type="predicted"/>
<dbReference type="PANTHER" id="PTHR43441">
    <property type="entry name" value="RIBOSOMAL-PROTEIN-SERINE ACETYLTRANSFERASE"/>
    <property type="match status" value="1"/>
</dbReference>
<feature type="domain" description="N-acetyltransferase" evidence="1">
    <location>
        <begin position="7"/>
        <end position="166"/>
    </location>
</feature>
<sequence length="167" mass="18066">MTDDATLTLVPLTAESVRALAAHPARPLSQEGLTGLVWPEDDRRVLRYRAEALAADPAAWPWLLHAALDSSGALVGRIGCHARPVDGRVEVGYYVRPAARRRGVATRVLASFTRWLREHGVDTVVLAIGPENAASLAIARSAGFVRVGEVWDDEDGLEVVLERNLDG</sequence>
<evidence type="ECO:0000313" key="2">
    <source>
        <dbReference type="EMBL" id="CAA9352323.1"/>
    </source>
</evidence>
<dbReference type="AlphaFoldDB" id="A0A6J4M9W9"/>
<dbReference type="GO" id="GO:0008999">
    <property type="term" value="F:protein-N-terminal-alanine acetyltransferase activity"/>
    <property type="evidence" value="ECO:0007669"/>
    <property type="project" value="TreeGrafter"/>
</dbReference>
<evidence type="ECO:0000259" key="1">
    <source>
        <dbReference type="PROSITE" id="PS51186"/>
    </source>
</evidence>
<dbReference type="InterPro" id="IPR000182">
    <property type="entry name" value="GNAT_dom"/>
</dbReference>
<dbReference type="EMBL" id="CADCUF010000267">
    <property type="protein sequence ID" value="CAA9352323.1"/>
    <property type="molecule type" value="Genomic_DNA"/>
</dbReference>
<dbReference type="GO" id="GO:1990189">
    <property type="term" value="F:protein N-terminal-serine acetyltransferase activity"/>
    <property type="evidence" value="ECO:0007669"/>
    <property type="project" value="TreeGrafter"/>
</dbReference>
<dbReference type="CDD" id="cd04301">
    <property type="entry name" value="NAT_SF"/>
    <property type="match status" value="1"/>
</dbReference>
<dbReference type="Pfam" id="PF13302">
    <property type="entry name" value="Acetyltransf_3"/>
    <property type="match status" value="1"/>
</dbReference>
<reference evidence="2" key="1">
    <citation type="submission" date="2020-02" db="EMBL/GenBank/DDBJ databases">
        <authorList>
            <person name="Meier V. D."/>
        </authorList>
    </citation>
    <scope>NUCLEOTIDE SEQUENCE</scope>
    <source>
        <strain evidence="2">AVDCRST_MAG24</strain>
    </source>
</reference>